<dbReference type="AlphaFoldDB" id="A0A8B8AX13"/>
<dbReference type="RefSeq" id="XP_022295767.1">
    <property type="nucleotide sequence ID" value="XM_022440059.1"/>
</dbReference>
<keyword evidence="3" id="KW-1185">Reference proteome</keyword>
<gene>
    <name evidence="4" type="primary">LOC111105699</name>
</gene>
<dbReference type="KEGG" id="cvn:111105699"/>
<feature type="region of interest" description="Disordered" evidence="1">
    <location>
        <begin position="529"/>
        <end position="558"/>
    </location>
</feature>
<accession>A0A8B8AX13</accession>
<organism evidence="3 4">
    <name type="scientific">Crassostrea virginica</name>
    <name type="common">Eastern oyster</name>
    <dbReference type="NCBI Taxonomy" id="6565"/>
    <lineage>
        <taxon>Eukaryota</taxon>
        <taxon>Metazoa</taxon>
        <taxon>Spiralia</taxon>
        <taxon>Lophotrochozoa</taxon>
        <taxon>Mollusca</taxon>
        <taxon>Bivalvia</taxon>
        <taxon>Autobranchia</taxon>
        <taxon>Pteriomorphia</taxon>
        <taxon>Ostreida</taxon>
        <taxon>Ostreoidea</taxon>
        <taxon>Ostreidae</taxon>
        <taxon>Crassostrea</taxon>
    </lineage>
</organism>
<name>A0A8B8AX13_CRAVI</name>
<reference evidence="4" key="1">
    <citation type="submission" date="2025-08" db="UniProtKB">
        <authorList>
            <consortium name="RefSeq"/>
        </authorList>
    </citation>
    <scope>IDENTIFICATION</scope>
    <source>
        <tissue evidence="4">Whole sample</tissue>
    </source>
</reference>
<proteinExistence type="predicted"/>
<dbReference type="Proteomes" id="UP000694844">
    <property type="component" value="Chromosome 8"/>
</dbReference>
<evidence type="ECO:0000256" key="1">
    <source>
        <dbReference type="SAM" id="MobiDB-lite"/>
    </source>
</evidence>
<dbReference type="Pfam" id="PF21787">
    <property type="entry name" value="TNP-like_RNaseH_N"/>
    <property type="match status" value="1"/>
</dbReference>
<dbReference type="OrthoDB" id="6129029at2759"/>
<dbReference type="GeneID" id="111105699"/>
<dbReference type="InterPro" id="IPR048365">
    <property type="entry name" value="TNP-like_RNaseH_N"/>
</dbReference>
<evidence type="ECO:0000259" key="2">
    <source>
        <dbReference type="Pfam" id="PF21787"/>
    </source>
</evidence>
<protein>
    <submittedName>
        <fullName evidence="4">Uncharacterized protein LOC111105699</fullName>
    </submittedName>
</protein>
<sequence length="558" mass="64127">MTDDSNKHPEHITENDEIMLEQSDHNDLSTILKTIFPECSLKMQTFLMNQKMALERKPNGRRWSKEIVRLCLTLYCRSPRGYSELRNSKFMILPSHNLLRKYKNSVQQEAGINNDMLEWMANEAKLKNIPPAGYEGGLIIDEMSIQPDLQFQKQNNDIKLIGFTECTPESIVFDQMKSSKREKTLATHALQLVFLGFTGFRFPFAHFPSHTASGHELYLLIWKSVNMLSSFGFTIQYISTDGAQSNRDLYKILIPNFDTSNPITCSFRNIFSQNENHKLFFSMDISHVLKKIRNNISKSGDAAYCKRHLKYGDTFIEWDHFKGAYLWDISTNPFPIHHKLSQEHIYLTSESKMRNHLAEEVLNGEMLHLMKLYQESLGEAGRKLDGTVEILTHTSALIRNFRDSRPITEVTDDRLKENNDALQWFVRWEQTIREDKLIKNKEKHLISQQTREDIISSIMGFEELCIHKLKSSSASIIPSRVNSDVIENIFCQQRTLHNGANSNPTYLGYCHSVNSVILGQASISRKSNVGGGEGAQLPVHNGEKPKMGVLKPKNQMVH</sequence>
<feature type="domain" description="Transposable element P transposase-like RNase H" evidence="2">
    <location>
        <begin position="109"/>
        <end position="253"/>
    </location>
</feature>
<evidence type="ECO:0000313" key="4">
    <source>
        <dbReference type="RefSeq" id="XP_022295767.1"/>
    </source>
</evidence>
<evidence type="ECO:0000313" key="3">
    <source>
        <dbReference type="Proteomes" id="UP000694844"/>
    </source>
</evidence>